<sequence length="1368" mass="151223">MARQMTSSQFHKSKTLDNKYMLGDEIGKGAYGRVYKGLDLENGDFVAIKQVSLENIVQEDLNTIMQEIDLLKNLNHKNIVKYLGSSKTKTHLHIILEYVENGSLANIIKPNKFGPFPESLVAVYIAQVLEGLVYLHEQGVIHRDIKGANILTTKEGLVKLADFGVATKLNEADVNTHSVVGTPYWMAPEVIEMSGVCAASDIWSVGCTVIELLTCVPPYYDLQPMPALFRIVQDDNPPIPDSLSPDITDFLRQCFKKDSRQRPDAKTLLSHPWIRNSRRALQSSLRHSGTIKYMKEATASSEKDDEGSQDAAESLSGENVGISKTDSKSKLPLVGVSSFRSEKDQSTPSDLGEEGTDNSEDDIMSDQVPTLSIHEKSSDAKGTPQDVSDFHGKSERGETPENLVTETSEARKNTSAIKHVGKELSIPVDQTSHSFGRKGEERGIRKAVKTPSSVSGNELARFSDPPGDASLHDLFHPLDKVSEGKPNEASTSMPTSNVNQGDSPVADGGKNDLATKLRATIAQKQMEGETGHSNDGGDLFRLMMGVLKDDVIDIDGLVFDEKVPAENLFPLQAVEFSRLVSSLRPDESEDAIVSSCQKLVAMFRQRPEQKVVFVTQHGFLPLMDLLDIPKSRVICAVLQLINEIIKDNTDFQENACLVGLIPVVMSFAGPERDRSREIRKEAAYFLQQLCQSSPLTLQMFIACRGIPVLVGFLEADYAKYREMVHLAIDGMWQVFKLKRSTPRNDFCRIAAKNGILLRLINTLYSLNEATRLASISGGLDGQAPRVRSGQLDPNNPIFGQNETSSLSMIDQPDVLKTRHGGGEEPSHASTSNSQRSDVHQPDALHPDGDKPRVSSVAPDASTSGTEDVRQQHRISLSANRTSTDKLQKLAEGASNCFPVTQTEQVRPLLSLLDKEPPSRHYSGQLDYVKHITGIERHESRLPLLHGSNEKKNNGDLDFLMAEFAEVSGRGKENGSLDTTTRYPSKTMTKKVLAIEGVASTSGIASQTASGVLSGSGVLNARPGSATSSGLLAHMVSTLSADVAREYLEKVADLLLEFARADTTVKSYMCSQSLLSRLFQMFNRVEPPILLKILECTNHLSTDPNCLENLQRADAIKHLIPNLELKDGHLVYQIHHEVLSALFNLCKINKRRQEQAAENGIIPHLMLFIMSDSPLKQYALPLLCDMAHASRNSREQLRAHGGLDVYLSLLDDEYWSVIALDSIAVCLAQDNDNRKVEQALLKQDAIQKLVDFFQSCPERHFVHILEPFLKIITKSYRINKTLAVNGLTPLLISRLDHQDAIARLNLLKLIKAVYEHHPRPKQLIVENDLPQKLQNLIEERRDGQRSGGQVLVKQMATSLLKALHINTIL</sequence>
<evidence type="ECO:0000256" key="13">
    <source>
        <dbReference type="ARBA" id="ARBA00022777"/>
    </source>
</evidence>
<evidence type="ECO:0000256" key="15">
    <source>
        <dbReference type="ARBA" id="ARBA00023136"/>
    </source>
</evidence>
<evidence type="ECO:0000256" key="5">
    <source>
        <dbReference type="ARBA" id="ARBA00022475"/>
    </source>
</evidence>
<dbReference type="FunFam" id="1.25.10.10:FF:000248">
    <property type="entry name" value="MAP3K epsilon protein kinase 1"/>
    <property type="match status" value="1"/>
</dbReference>
<keyword evidence="9" id="KW-0132">Cell division</keyword>
<dbReference type="ExpressionAtlas" id="A0A5S9XCB0">
    <property type="expression patterns" value="baseline and differential"/>
</dbReference>
<evidence type="ECO:0000256" key="8">
    <source>
        <dbReference type="ARBA" id="ARBA00022553"/>
    </source>
</evidence>
<evidence type="ECO:0000256" key="18">
    <source>
        <dbReference type="ARBA" id="ARBA00023306"/>
    </source>
</evidence>
<dbReference type="PANTHER" id="PTHR46618">
    <property type="entry name" value="ARMADILLO REPEAT-CONTAINING PROTEIN 3"/>
    <property type="match status" value="1"/>
</dbReference>
<keyword evidence="11" id="KW-0677">Repeat</keyword>
<evidence type="ECO:0000256" key="1">
    <source>
        <dbReference type="ARBA" id="ARBA00004236"/>
    </source>
</evidence>
<feature type="region of interest" description="Disordered" evidence="22">
    <location>
        <begin position="296"/>
        <end position="415"/>
    </location>
</feature>
<dbReference type="OrthoDB" id="8693905at2759"/>
<evidence type="ECO:0000256" key="11">
    <source>
        <dbReference type="ARBA" id="ARBA00022737"/>
    </source>
</evidence>
<evidence type="ECO:0000256" key="20">
    <source>
        <dbReference type="ARBA" id="ARBA00048679"/>
    </source>
</evidence>
<comment type="catalytic activity">
    <reaction evidence="19">
        <text>L-threonyl-[protein] + ATP = O-phospho-L-threonyl-[protein] + ADP + H(+)</text>
        <dbReference type="Rhea" id="RHEA:46608"/>
        <dbReference type="Rhea" id="RHEA-COMP:11060"/>
        <dbReference type="Rhea" id="RHEA-COMP:11605"/>
        <dbReference type="ChEBI" id="CHEBI:15378"/>
        <dbReference type="ChEBI" id="CHEBI:30013"/>
        <dbReference type="ChEBI" id="CHEBI:30616"/>
        <dbReference type="ChEBI" id="CHEBI:61977"/>
        <dbReference type="ChEBI" id="CHEBI:456216"/>
        <dbReference type="EC" id="2.7.11.1"/>
    </reaction>
</comment>
<feature type="region of interest" description="Disordered" evidence="22">
    <location>
        <begin position="430"/>
        <end position="507"/>
    </location>
</feature>
<dbReference type="GO" id="GO:0004674">
    <property type="term" value="F:protein serine/threonine kinase activity"/>
    <property type="evidence" value="ECO:0007669"/>
    <property type="project" value="UniProtKB-KW"/>
</dbReference>
<evidence type="ECO:0000256" key="14">
    <source>
        <dbReference type="ARBA" id="ARBA00022840"/>
    </source>
</evidence>
<evidence type="ECO:0000256" key="7">
    <source>
        <dbReference type="ARBA" id="ARBA00022527"/>
    </source>
</evidence>
<dbReference type="EMBL" id="CACSHJ010000089">
    <property type="protein sequence ID" value="CAA0382303.1"/>
    <property type="molecule type" value="Genomic_DNA"/>
</dbReference>
<dbReference type="SMART" id="SM00185">
    <property type="entry name" value="ARM"/>
    <property type="match status" value="4"/>
</dbReference>
<keyword evidence="7" id="KW-0723">Serine/threonine-protein kinase</keyword>
<dbReference type="InterPro" id="IPR016024">
    <property type="entry name" value="ARM-type_fold"/>
</dbReference>
<feature type="compositionally biased region" description="Polar residues" evidence="22">
    <location>
        <begin position="791"/>
        <end position="808"/>
    </location>
</feature>
<evidence type="ECO:0000256" key="22">
    <source>
        <dbReference type="SAM" id="MobiDB-lite"/>
    </source>
</evidence>
<keyword evidence="13" id="KW-0418">Kinase</keyword>
<evidence type="ECO:0000313" key="25">
    <source>
        <dbReference type="Proteomes" id="UP000434276"/>
    </source>
</evidence>
<keyword evidence="14 21" id="KW-0067">ATP-binding</keyword>
<feature type="binding site" evidence="21">
    <location>
        <position position="49"/>
    </location>
    <ligand>
        <name>ATP</name>
        <dbReference type="ChEBI" id="CHEBI:30616"/>
    </ligand>
</feature>
<keyword evidence="17" id="KW-0539">Nucleus</keyword>
<dbReference type="GO" id="GO:0005730">
    <property type="term" value="C:nucleolus"/>
    <property type="evidence" value="ECO:0007669"/>
    <property type="project" value="UniProtKB-SubCell"/>
</dbReference>
<keyword evidence="18" id="KW-0131">Cell cycle</keyword>
<dbReference type="SUPFAM" id="SSF56112">
    <property type="entry name" value="Protein kinase-like (PK-like)"/>
    <property type="match status" value="1"/>
</dbReference>
<dbReference type="InterPro" id="IPR001245">
    <property type="entry name" value="Ser-Thr/Tyr_kinase_cat_dom"/>
</dbReference>
<proteinExistence type="predicted"/>
<dbReference type="EC" id="2.7.11.1" evidence="4"/>
<dbReference type="InterPro" id="IPR011989">
    <property type="entry name" value="ARM-like"/>
</dbReference>
<evidence type="ECO:0000256" key="3">
    <source>
        <dbReference type="ARBA" id="ARBA00004604"/>
    </source>
</evidence>
<dbReference type="GO" id="GO:0005524">
    <property type="term" value="F:ATP binding"/>
    <property type="evidence" value="ECO:0007669"/>
    <property type="project" value="UniProtKB-UniRule"/>
</dbReference>
<dbReference type="FunFam" id="1.25.10.10:FF:000304">
    <property type="entry name" value="MAP3K epsilon protein kinase 1-like"/>
    <property type="match status" value="1"/>
</dbReference>
<dbReference type="GO" id="GO:0051301">
    <property type="term" value="P:cell division"/>
    <property type="evidence" value="ECO:0007669"/>
    <property type="project" value="UniProtKB-KW"/>
</dbReference>
<evidence type="ECO:0000256" key="6">
    <source>
        <dbReference type="ARBA" id="ARBA00022490"/>
    </source>
</evidence>
<evidence type="ECO:0000256" key="2">
    <source>
        <dbReference type="ARBA" id="ARBA00004267"/>
    </source>
</evidence>
<keyword evidence="15" id="KW-0472">Membrane</keyword>
<feature type="compositionally biased region" description="Acidic residues" evidence="22">
    <location>
        <begin position="351"/>
        <end position="364"/>
    </location>
</feature>
<accession>A0A5S9XCB0</accession>
<keyword evidence="5" id="KW-1003">Cell membrane</keyword>
<keyword evidence="12 21" id="KW-0547">Nucleotide-binding</keyword>
<evidence type="ECO:0000256" key="4">
    <source>
        <dbReference type="ARBA" id="ARBA00012513"/>
    </source>
</evidence>
<dbReference type="InterPro" id="IPR000225">
    <property type="entry name" value="Armadillo"/>
</dbReference>
<organism evidence="24 25">
    <name type="scientific">Arabidopsis thaliana</name>
    <name type="common">Mouse-ear cress</name>
    <dbReference type="NCBI Taxonomy" id="3702"/>
    <lineage>
        <taxon>Eukaryota</taxon>
        <taxon>Viridiplantae</taxon>
        <taxon>Streptophyta</taxon>
        <taxon>Embryophyta</taxon>
        <taxon>Tracheophyta</taxon>
        <taxon>Spermatophyta</taxon>
        <taxon>Magnoliopsida</taxon>
        <taxon>eudicotyledons</taxon>
        <taxon>Gunneridae</taxon>
        <taxon>Pentapetalae</taxon>
        <taxon>rosids</taxon>
        <taxon>malvids</taxon>
        <taxon>Brassicales</taxon>
        <taxon>Brassicaceae</taxon>
        <taxon>Camelineae</taxon>
        <taxon>Arabidopsis</taxon>
    </lineage>
</organism>
<dbReference type="Pfam" id="PF00069">
    <property type="entry name" value="Pkinase"/>
    <property type="match status" value="1"/>
</dbReference>
<evidence type="ECO:0000256" key="9">
    <source>
        <dbReference type="ARBA" id="ARBA00022618"/>
    </source>
</evidence>
<protein>
    <recommendedName>
        <fullName evidence="4">non-specific serine/threonine protein kinase</fullName>
        <ecNumber evidence="4">2.7.11.1</ecNumber>
    </recommendedName>
</protein>
<dbReference type="InterPro" id="IPR011009">
    <property type="entry name" value="Kinase-like_dom_sf"/>
</dbReference>
<dbReference type="FunFam" id="1.10.510.10:FF:000372">
    <property type="entry name" value="MAP3K epsilon protein kinase 1"/>
    <property type="match status" value="1"/>
</dbReference>
<dbReference type="Proteomes" id="UP000434276">
    <property type="component" value="Unassembled WGS sequence"/>
</dbReference>
<evidence type="ECO:0000256" key="21">
    <source>
        <dbReference type="PROSITE-ProRule" id="PRU10141"/>
    </source>
</evidence>
<dbReference type="PROSITE" id="PS00107">
    <property type="entry name" value="PROTEIN_KINASE_ATP"/>
    <property type="match status" value="1"/>
</dbReference>
<evidence type="ECO:0000256" key="17">
    <source>
        <dbReference type="ARBA" id="ARBA00023242"/>
    </source>
</evidence>
<feature type="compositionally biased region" description="Basic and acidic residues" evidence="22">
    <location>
        <begin position="813"/>
        <end position="826"/>
    </location>
</feature>
<dbReference type="InterPro" id="IPR052441">
    <property type="entry name" value="Armadillo-Ser/Thr_Kinase"/>
</dbReference>
<dbReference type="SMART" id="SM00220">
    <property type="entry name" value="S_TKc"/>
    <property type="match status" value="1"/>
</dbReference>
<dbReference type="PRINTS" id="PR00109">
    <property type="entry name" value="TYRKINASE"/>
</dbReference>
<feature type="region of interest" description="Disordered" evidence="22">
    <location>
        <begin position="777"/>
        <end position="880"/>
    </location>
</feature>
<dbReference type="InterPro" id="IPR017441">
    <property type="entry name" value="Protein_kinase_ATP_BS"/>
</dbReference>
<dbReference type="Gene3D" id="1.10.510.10">
    <property type="entry name" value="Transferase(Phosphotransferase) domain 1"/>
    <property type="match status" value="1"/>
</dbReference>
<name>A0A5S9XCB0_ARATH</name>
<dbReference type="GO" id="GO:0005886">
    <property type="term" value="C:plasma membrane"/>
    <property type="evidence" value="ECO:0007669"/>
    <property type="project" value="UniProtKB-SubCell"/>
</dbReference>
<feature type="compositionally biased region" description="Polar residues" evidence="22">
    <location>
        <begin position="488"/>
        <end position="502"/>
    </location>
</feature>
<dbReference type="PROSITE" id="PS50011">
    <property type="entry name" value="PROTEIN_KINASE_DOM"/>
    <property type="match status" value="1"/>
</dbReference>
<dbReference type="CDD" id="cd06627">
    <property type="entry name" value="STKc_Cdc7_like"/>
    <property type="match status" value="1"/>
</dbReference>
<evidence type="ECO:0000256" key="19">
    <source>
        <dbReference type="ARBA" id="ARBA00047899"/>
    </source>
</evidence>
<evidence type="ECO:0000313" key="24">
    <source>
        <dbReference type="EMBL" id="CAA0382303.1"/>
    </source>
</evidence>
<feature type="compositionally biased region" description="Basic and acidic residues" evidence="22">
    <location>
        <begin position="388"/>
        <end position="399"/>
    </location>
</feature>
<evidence type="ECO:0000256" key="10">
    <source>
        <dbReference type="ARBA" id="ARBA00022679"/>
    </source>
</evidence>
<reference evidence="24 25" key="1">
    <citation type="submission" date="2019-12" db="EMBL/GenBank/DDBJ databases">
        <authorList>
            <person name="Jiao W.-B."/>
            <person name="Schneeberger K."/>
        </authorList>
    </citation>
    <scope>NUCLEOTIDE SEQUENCE [LARGE SCALE GENOMIC DNA]</scope>
    <source>
        <strain evidence="25">cv. C24</strain>
    </source>
</reference>
<gene>
    <name evidence="24" type="ORF">C24_LOCUS12532</name>
</gene>
<feature type="compositionally biased region" description="Basic and acidic residues" evidence="22">
    <location>
        <begin position="836"/>
        <end position="852"/>
    </location>
</feature>
<evidence type="ECO:0000259" key="23">
    <source>
        <dbReference type="PROSITE" id="PS50011"/>
    </source>
</evidence>
<evidence type="ECO:0000256" key="16">
    <source>
        <dbReference type="ARBA" id="ARBA00023212"/>
    </source>
</evidence>
<dbReference type="InterPro" id="IPR000719">
    <property type="entry name" value="Prot_kinase_dom"/>
</dbReference>
<feature type="compositionally biased region" description="Basic and acidic residues" evidence="22">
    <location>
        <begin position="470"/>
        <end position="486"/>
    </location>
</feature>
<keyword evidence="16" id="KW-0206">Cytoskeleton</keyword>
<feature type="domain" description="Protein kinase" evidence="23">
    <location>
        <begin position="20"/>
        <end position="274"/>
    </location>
</feature>
<dbReference type="PROSITE" id="PS00108">
    <property type="entry name" value="PROTEIN_KINASE_ST"/>
    <property type="match status" value="1"/>
</dbReference>
<keyword evidence="8" id="KW-0597">Phosphoprotein</keyword>
<dbReference type="SUPFAM" id="SSF48371">
    <property type="entry name" value="ARM repeat"/>
    <property type="match status" value="2"/>
</dbReference>
<dbReference type="PANTHER" id="PTHR46618:SF1">
    <property type="entry name" value="ARMADILLO REPEAT-CONTAINING PROTEIN 3"/>
    <property type="match status" value="1"/>
</dbReference>
<comment type="catalytic activity">
    <reaction evidence="20">
        <text>L-seryl-[protein] + ATP = O-phospho-L-seryl-[protein] + ADP + H(+)</text>
        <dbReference type="Rhea" id="RHEA:17989"/>
        <dbReference type="Rhea" id="RHEA-COMP:9863"/>
        <dbReference type="Rhea" id="RHEA-COMP:11604"/>
        <dbReference type="ChEBI" id="CHEBI:15378"/>
        <dbReference type="ChEBI" id="CHEBI:29999"/>
        <dbReference type="ChEBI" id="CHEBI:30616"/>
        <dbReference type="ChEBI" id="CHEBI:83421"/>
        <dbReference type="ChEBI" id="CHEBI:456216"/>
        <dbReference type="EC" id="2.7.11.1"/>
    </reaction>
</comment>
<dbReference type="GO" id="GO:0005815">
    <property type="term" value="C:microtubule organizing center"/>
    <property type="evidence" value="ECO:0007669"/>
    <property type="project" value="UniProtKB-SubCell"/>
</dbReference>
<dbReference type="InterPro" id="IPR008271">
    <property type="entry name" value="Ser/Thr_kinase_AS"/>
</dbReference>
<keyword evidence="6" id="KW-0963">Cytoplasm</keyword>
<comment type="subcellular location">
    <subcellularLocation>
        <location evidence="1">Cell membrane</location>
    </subcellularLocation>
    <subcellularLocation>
        <location evidence="2">Cytoplasm</location>
        <location evidence="2">Cytoskeleton</location>
        <location evidence="2">Microtubule organizing center</location>
    </subcellularLocation>
    <subcellularLocation>
        <location evidence="3">Nucleus</location>
        <location evidence="3">Nucleolus</location>
    </subcellularLocation>
</comment>
<dbReference type="Gene3D" id="1.25.10.10">
    <property type="entry name" value="Leucine-rich Repeat Variant"/>
    <property type="match status" value="3"/>
</dbReference>
<evidence type="ECO:0000256" key="12">
    <source>
        <dbReference type="ARBA" id="ARBA00022741"/>
    </source>
</evidence>
<keyword evidence="10" id="KW-0808">Transferase</keyword>